<dbReference type="Gene3D" id="3.30.160.60">
    <property type="entry name" value="Classic Zinc Finger"/>
    <property type="match status" value="1"/>
</dbReference>
<feature type="domain" description="BZIP" evidence="2">
    <location>
        <begin position="457"/>
        <end position="471"/>
    </location>
</feature>
<dbReference type="InterPro" id="IPR046347">
    <property type="entry name" value="bZIP_sf"/>
</dbReference>
<evidence type="ECO:0000313" key="4">
    <source>
        <dbReference type="Proteomes" id="UP001465976"/>
    </source>
</evidence>
<name>A0ABR3EW17_9AGAR</name>
<feature type="region of interest" description="Disordered" evidence="1">
    <location>
        <begin position="114"/>
        <end position="159"/>
    </location>
</feature>
<sequence length="518" mass="55444">MSDQSCSSFHLAHQVGGQWQRSDEPMGSHSSSSSPVASLNPVSNMLHTTSAINTQPNQPFPNAHGSSSTATRNGANGLWQSPTLPKIQTETLMQLAELQKMANRYQIPSVLPKPPVSALASTSSAASSLSPPSSTSPLAPAPAVGMVPPQQSALSPSEPMDPQIQLVANYLAMLNQPTAPSPSTYVAPLPEAGVESCGIAVEMASPEYPVHQMFPEMDASAYLTSPQDVGLGDEFMASPSFDTSPCFTDFSADDFTSPLLSDTSPLLTTPYLDDFATSPNMESPCSPDLSTPVMDAVDDVYVEGAGGQWPALFDDPVVGMYRDIEQKQADAAGVSGYVEERAETVSPSSTTVPSPPINTASSLPSSSDPTPPPQPTTTRSLSHAPRVAAPRPRTVYNGTRKGVTPDSLISPDAPVQPRNYHGPSSTSRRTSAKRKSEGNDDEDGEEDFDPDTKRDAKRLKNTLAARQSRRRKAEHLEWLMSDNERLNRDVEMWKTRAEVLQGMLKGYGCDIGLDDIRG</sequence>
<dbReference type="Proteomes" id="UP001465976">
    <property type="component" value="Unassembled WGS sequence"/>
</dbReference>
<evidence type="ECO:0000259" key="2">
    <source>
        <dbReference type="PROSITE" id="PS00036"/>
    </source>
</evidence>
<dbReference type="InterPro" id="IPR004827">
    <property type="entry name" value="bZIP"/>
</dbReference>
<protein>
    <recommendedName>
        <fullName evidence="2">BZIP domain-containing protein</fullName>
    </recommendedName>
</protein>
<feature type="compositionally biased region" description="Polar residues" evidence="1">
    <location>
        <begin position="45"/>
        <end position="57"/>
    </location>
</feature>
<accession>A0ABR3EW17</accession>
<proteinExistence type="predicted"/>
<feature type="compositionally biased region" description="Acidic residues" evidence="1">
    <location>
        <begin position="439"/>
        <end position="449"/>
    </location>
</feature>
<reference evidence="3 4" key="1">
    <citation type="submission" date="2024-02" db="EMBL/GenBank/DDBJ databases">
        <title>A draft genome for the cacao thread blight pathogen Marasmius crinis-equi.</title>
        <authorList>
            <person name="Cohen S.P."/>
            <person name="Baruah I.K."/>
            <person name="Amoako-Attah I."/>
            <person name="Bukari Y."/>
            <person name="Meinhardt L.W."/>
            <person name="Bailey B.A."/>
        </authorList>
    </citation>
    <scope>NUCLEOTIDE SEQUENCE [LARGE SCALE GENOMIC DNA]</scope>
    <source>
        <strain evidence="3 4">GH-76</strain>
    </source>
</reference>
<evidence type="ECO:0000313" key="3">
    <source>
        <dbReference type="EMBL" id="KAL0567086.1"/>
    </source>
</evidence>
<feature type="region of interest" description="Disordered" evidence="1">
    <location>
        <begin position="338"/>
        <end position="456"/>
    </location>
</feature>
<comment type="caution">
    <text evidence="3">The sequence shown here is derived from an EMBL/GenBank/DDBJ whole genome shotgun (WGS) entry which is preliminary data.</text>
</comment>
<dbReference type="SUPFAM" id="SSF57959">
    <property type="entry name" value="Leucine zipper domain"/>
    <property type="match status" value="1"/>
</dbReference>
<gene>
    <name evidence="3" type="ORF">V5O48_014902</name>
</gene>
<feature type="compositionally biased region" description="Low complexity" evidence="1">
    <location>
        <begin position="28"/>
        <end position="44"/>
    </location>
</feature>
<evidence type="ECO:0000256" key="1">
    <source>
        <dbReference type="SAM" id="MobiDB-lite"/>
    </source>
</evidence>
<dbReference type="PROSITE" id="PS00036">
    <property type="entry name" value="BZIP_BASIC"/>
    <property type="match status" value="1"/>
</dbReference>
<dbReference type="EMBL" id="JBAHYK010001679">
    <property type="protein sequence ID" value="KAL0567086.1"/>
    <property type="molecule type" value="Genomic_DNA"/>
</dbReference>
<feature type="compositionally biased region" description="Low complexity" evidence="1">
    <location>
        <begin position="359"/>
        <end position="368"/>
    </location>
</feature>
<feature type="compositionally biased region" description="Low complexity" evidence="1">
    <location>
        <begin position="116"/>
        <end position="144"/>
    </location>
</feature>
<feature type="compositionally biased region" description="Polar residues" evidence="1">
    <location>
        <begin position="64"/>
        <end position="82"/>
    </location>
</feature>
<keyword evidence="4" id="KW-1185">Reference proteome</keyword>
<organism evidence="3 4">
    <name type="scientific">Marasmius crinis-equi</name>
    <dbReference type="NCBI Taxonomy" id="585013"/>
    <lineage>
        <taxon>Eukaryota</taxon>
        <taxon>Fungi</taxon>
        <taxon>Dikarya</taxon>
        <taxon>Basidiomycota</taxon>
        <taxon>Agaricomycotina</taxon>
        <taxon>Agaricomycetes</taxon>
        <taxon>Agaricomycetidae</taxon>
        <taxon>Agaricales</taxon>
        <taxon>Marasmiineae</taxon>
        <taxon>Marasmiaceae</taxon>
        <taxon>Marasmius</taxon>
    </lineage>
</organism>
<dbReference type="CDD" id="cd12193">
    <property type="entry name" value="bZIP_GCN4"/>
    <property type="match status" value="1"/>
</dbReference>
<feature type="region of interest" description="Disordered" evidence="1">
    <location>
        <begin position="1"/>
        <end position="82"/>
    </location>
</feature>